<name>A0A0M9ENR4_FUSLA</name>
<comment type="caution">
    <text evidence="1">The sequence shown here is derived from an EMBL/GenBank/DDBJ whole genome shotgun (WGS) entry which is preliminary data.</text>
</comment>
<reference evidence="1 2" key="1">
    <citation type="submission" date="2015-04" db="EMBL/GenBank/DDBJ databases">
        <title>The draft genome sequence of Fusarium langsethiae, a T-2/HT-2 mycotoxin producer.</title>
        <authorList>
            <person name="Lysoe E."/>
            <person name="Divon H.H."/>
            <person name="Terzi V."/>
            <person name="Orru L."/>
            <person name="Lamontanara A."/>
            <person name="Kolseth A.-K."/>
            <person name="Frandsen R.J."/>
            <person name="Nielsen K."/>
            <person name="Thrane U."/>
        </authorList>
    </citation>
    <scope>NUCLEOTIDE SEQUENCE [LARGE SCALE GENOMIC DNA]</scope>
    <source>
        <strain evidence="1 2">Fl201059</strain>
    </source>
</reference>
<evidence type="ECO:0000313" key="1">
    <source>
        <dbReference type="EMBL" id="KPA36510.1"/>
    </source>
</evidence>
<protein>
    <submittedName>
        <fullName evidence="1">Uncharacterized protein</fullName>
    </submittedName>
</protein>
<dbReference type="EMBL" id="JXCE01000620">
    <property type="protein sequence ID" value="KPA36510.1"/>
    <property type="molecule type" value="Genomic_DNA"/>
</dbReference>
<organism evidence="1 2">
    <name type="scientific">Fusarium langsethiae</name>
    <dbReference type="NCBI Taxonomy" id="179993"/>
    <lineage>
        <taxon>Eukaryota</taxon>
        <taxon>Fungi</taxon>
        <taxon>Dikarya</taxon>
        <taxon>Ascomycota</taxon>
        <taxon>Pezizomycotina</taxon>
        <taxon>Sordariomycetes</taxon>
        <taxon>Hypocreomycetidae</taxon>
        <taxon>Hypocreales</taxon>
        <taxon>Nectriaceae</taxon>
        <taxon>Fusarium</taxon>
    </lineage>
</organism>
<proteinExistence type="predicted"/>
<sequence length="309" mass="34467">MGSQAVNSGPIPGLQQALTIKDFELARDIYNALPKDDTLLEVQQKDGEHLPQLRLLFQKFGVQQLFGLHRPHRHSDILDGFQMAGRTVIHNKHPYYWTKVVDDALKPSKVCGLKYIYHPEHGLCPYEFHEGDLPDISKVDPEFFLAVNNYLVKHDLTSTFGLLYLAPGLLERSKLEFVLSNGEMLLAQMASSLAQAVLSSIDNGATVATCWSWLNPMCTSEIRCLIFEDGKHRKVNIKPQDVHRSIDDAIRVVQEEYLDGLKIPLPGKSFKAGTASGFRNSVKGGHECCPIPGFVNAADGRTSPDFLNK</sequence>
<gene>
    <name evidence="1" type="ORF">FLAG1_10721</name>
</gene>
<accession>A0A0M9ENR4</accession>
<dbReference type="Proteomes" id="UP000037904">
    <property type="component" value="Unassembled WGS sequence"/>
</dbReference>
<keyword evidence="2" id="KW-1185">Reference proteome</keyword>
<evidence type="ECO:0000313" key="2">
    <source>
        <dbReference type="Proteomes" id="UP000037904"/>
    </source>
</evidence>
<dbReference type="AlphaFoldDB" id="A0A0M9ENR4"/>